<accession>H2EBZ1</accession>
<reference evidence="1" key="1">
    <citation type="submission" date="2011-10" db="EMBL/GenBank/DDBJ databases">
        <title>Provirophages and transpovirons: unique mobilome of giant viruses.</title>
        <authorList>
            <person name="Desnues C."/>
            <person name="LaScola B."/>
            <person name="Yutin N."/>
            <person name="Fournous G."/>
            <person name="Koonin E."/>
            <person name="Raoult D."/>
        </authorList>
    </citation>
    <scope>NUCLEOTIDE SEQUENCE</scope>
    <source>
        <strain evidence="1">Mv13-c7</strain>
    </source>
</reference>
<evidence type="ECO:0000313" key="1">
    <source>
        <dbReference type="EMBL" id="AEX61914.1"/>
    </source>
</evidence>
<gene>
    <name evidence="1" type="ORF">c7_L851</name>
</gene>
<sequence>MSNKYEFLHKIPKKKIN</sequence>
<organism evidence="1">
    <name type="scientific">Megavirus courdo7</name>
    <dbReference type="NCBI Taxonomy" id="1128135"/>
    <lineage>
        <taxon>Viruses</taxon>
        <taxon>Varidnaviria</taxon>
        <taxon>Bamfordvirae</taxon>
        <taxon>Nucleocytoviricota</taxon>
        <taxon>Megaviricetes</taxon>
        <taxon>Imitervirales</taxon>
        <taxon>Mimiviridae</taxon>
        <taxon>Megamimivirinae</taxon>
        <taxon>Megavirus</taxon>
    </lineage>
</organism>
<protein>
    <submittedName>
        <fullName evidence="1">Uncharacterized protein</fullName>
    </submittedName>
</protein>
<dbReference type="EMBL" id="JN885991">
    <property type="protein sequence ID" value="AEX61914.1"/>
    <property type="molecule type" value="Genomic_DNA"/>
</dbReference>
<proteinExistence type="predicted"/>
<name>H2EBZ1_9VIRU</name>